<dbReference type="Gene3D" id="1.10.287.110">
    <property type="entry name" value="DnaJ domain"/>
    <property type="match status" value="1"/>
</dbReference>
<organism evidence="3 4">
    <name type="scientific">Polarella glacialis</name>
    <name type="common">Dinoflagellate</name>
    <dbReference type="NCBI Taxonomy" id="89957"/>
    <lineage>
        <taxon>Eukaryota</taxon>
        <taxon>Sar</taxon>
        <taxon>Alveolata</taxon>
        <taxon>Dinophyceae</taxon>
        <taxon>Suessiales</taxon>
        <taxon>Suessiaceae</taxon>
        <taxon>Polarella</taxon>
    </lineage>
</organism>
<sequence>LEIESRTWHPDDASAGQDKARYVIQEVRRARNLYETLGVKPSAAAKDVRNAYRQISLRIHPDKVRSRGGAEEAESLIREAEATFKIVSSAYEVLGDEGKRAAYHRTLRTKLSAPPATSRPQQKPPTAQKPEQRDRWPGGSEEAK</sequence>
<dbReference type="PANTHER" id="PTHR43948">
    <property type="entry name" value="DNAJ HOMOLOG SUBFAMILY B"/>
    <property type="match status" value="1"/>
</dbReference>
<evidence type="ECO:0000313" key="4">
    <source>
        <dbReference type="Proteomes" id="UP000626109"/>
    </source>
</evidence>
<dbReference type="InterPro" id="IPR001623">
    <property type="entry name" value="DnaJ_domain"/>
</dbReference>
<dbReference type="EMBL" id="CAJNNW010034944">
    <property type="protein sequence ID" value="CAE8724737.1"/>
    <property type="molecule type" value="Genomic_DNA"/>
</dbReference>
<name>A0A813LIB1_POLGL</name>
<gene>
    <name evidence="3" type="ORF">PGLA2088_LOCUS43829</name>
</gene>
<feature type="region of interest" description="Disordered" evidence="1">
    <location>
        <begin position="106"/>
        <end position="144"/>
    </location>
</feature>
<dbReference type="PROSITE" id="PS00636">
    <property type="entry name" value="DNAJ_1"/>
    <property type="match status" value="1"/>
</dbReference>
<feature type="compositionally biased region" description="Basic and acidic residues" evidence="1">
    <location>
        <begin position="130"/>
        <end position="144"/>
    </location>
</feature>
<feature type="non-terminal residue" evidence="3">
    <location>
        <position position="144"/>
    </location>
</feature>
<reference evidence="3" key="1">
    <citation type="submission" date="2021-02" db="EMBL/GenBank/DDBJ databases">
        <authorList>
            <person name="Dougan E. K."/>
            <person name="Rhodes N."/>
            <person name="Thang M."/>
            <person name="Chan C."/>
        </authorList>
    </citation>
    <scope>NUCLEOTIDE SEQUENCE</scope>
</reference>
<accession>A0A813LIB1</accession>
<dbReference type="InterPro" id="IPR036869">
    <property type="entry name" value="J_dom_sf"/>
</dbReference>
<dbReference type="CDD" id="cd06257">
    <property type="entry name" value="DnaJ"/>
    <property type="match status" value="1"/>
</dbReference>
<dbReference type="PROSITE" id="PS50076">
    <property type="entry name" value="DNAJ_2"/>
    <property type="match status" value="1"/>
</dbReference>
<feature type="non-terminal residue" evidence="3">
    <location>
        <position position="1"/>
    </location>
</feature>
<protein>
    <recommendedName>
        <fullName evidence="2">J domain-containing protein</fullName>
    </recommendedName>
</protein>
<dbReference type="Proteomes" id="UP000626109">
    <property type="component" value="Unassembled WGS sequence"/>
</dbReference>
<dbReference type="PRINTS" id="PR00625">
    <property type="entry name" value="JDOMAIN"/>
</dbReference>
<proteinExistence type="predicted"/>
<dbReference type="SUPFAM" id="SSF46565">
    <property type="entry name" value="Chaperone J-domain"/>
    <property type="match status" value="1"/>
</dbReference>
<feature type="domain" description="J" evidence="2">
    <location>
        <begin position="32"/>
        <end position="107"/>
    </location>
</feature>
<dbReference type="InterPro" id="IPR018253">
    <property type="entry name" value="DnaJ_domain_CS"/>
</dbReference>
<evidence type="ECO:0000259" key="2">
    <source>
        <dbReference type="PROSITE" id="PS50076"/>
    </source>
</evidence>
<dbReference type="PANTHER" id="PTHR43948:SF10">
    <property type="entry name" value="MRJ, ISOFORM E"/>
    <property type="match status" value="1"/>
</dbReference>
<dbReference type="SMART" id="SM00271">
    <property type="entry name" value="DnaJ"/>
    <property type="match status" value="1"/>
</dbReference>
<comment type="caution">
    <text evidence="3">The sequence shown here is derived from an EMBL/GenBank/DDBJ whole genome shotgun (WGS) entry which is preliminary data.</text>
</comment>
<evidence type="ECO:0000313" key="3">
    <source>
        <dbReference type="EMBL" id="CAE8724737.1"/>
    </source>
</evidence>
<evidence type="ECO:0000256" key="1">
    <source>
        <dbReference type="SAM" id="MobiDB-lite"/>
    </source>
</evidence>
<dbReference type="Pfam" id="PF00226">
    <property type="entry name" value="DnaJ"/>
    <property type="match status" value="1"/>
</dbReference>
<dbReference type="AlphaFoldDB" id="A0A813LIB1"/>